<dbReference type="KEGG" id="pbv:AR543_10055"/>
<organism evidence="1 2">
    <name type="scientific">Paenibacillus bovis</name>
    <dbReference type="NCBI Taxonomy" id="1616788"/>
    <lineage>
        <taxon>Bacteria</taxon>
        <taxon>Bacillati</taxon>
        <taxon>Bacillota</taxon>
        <taxon>Bacilli</taxon>
        <taxon>Bacillales</taxon>
        <taxon>Paenibacillaceae</taxon>
        <taxon>Paenibacillus</taxon>
    </lineage>
</organism>
<evidence type="ECO:0000313" key="1">
    <source>
        <dbReference type="EMBL" id="ANF96310.1"/>
    </source>
</evidence>
<sequence>MLLIFIDHARCQVLQSGELSDLLIKLVHRILQQLTVLIGCKGIHTFTNLPYWNPQLTQQQNMGEAVDFICSIQPVLIVGDTGRQQNSLLFKITNLMGRYIHQPGQFADRKIRIHRAKAPFPK</sequence>
<dbReference type="AlphaFoldDB" id="A0A172ZGQ9"/>
<protein>
    <submittedName>
        <fullName evidence="1">Uncharacterized protein</fullName>
    </submittedName>
</protein>
<dbReference type="Proteomes" id="UP000078148">
    <property type="component" value="Chromosome"/>
</dbReference>
<dbReference type="EMBL" id="CP013023">
    <property type="protein sequence ID" value="ANF96310.1"/>
    <property type="molecule type" value="Genomic_DNA"/>
</dbReference>
<name>A0A172ZGQ9_9BACL</name>
<accession>A0A172ZGQ9</accession>
<keyword evidence="2" id="KW-1185">Reference proteome</keyword>
<reference evidence="1 2" key="2">
    <citation type="journal article" date="2016" name="Int. J. Syst. Evol. Microbiol.">
        <title>Paenibacillus bovis sp. nov., isolated from raw yak (Bos grunniens) milk.</title>
        <authorList>
            <person name="Gao C."/>
            <person name="Han J."/>
            <person name="Liu Z."/>
            <person name="Xu X."/>
            <person name="Hang F."/>
            <person name="Wu Z."/>
        </authorList>
    </citation>
    <scope>NUCLEOTIDE SEQUENCE [LARGE SCALE GENOMIC DNA]</scope>
    <source>
        <strain evidence="1 2">BD3526</strain>
    </source>
</reference>
<gene>
    <name evidence="1" type="ORF">AR543_10055</name>
</gene>
<evidence type="ECO:0000313" key="2">
    <source>
        <dbReference type="Proteomes" id="UP000078148"/>
    </source>
</evidence>
<reference evidence="2" key="1">
    <citation type="submission" date="2015-10" db="EMBL/GenBank/DDBJ databases">
        <title>Genome of Paenibacillus bovis sp. nov.</title>
        <authorList>
            <person name="Wu Z."/>
            <person name="Gao C."/>
            <person name="Liu Z."/>
            <person name="Zheng H."/>
        </authorList>
    </citation>
    <scope>NUCLEOTIDE SEQUENCE [LARGE SCALE GENOMIC DNA]</scope>
    <source>
        <strain evidence="2">BD3526</strain>
    </source>
</reference>
<proteinExistence type="predicted"/>